<keyword evidence="2" id="KW-0240">DNA-directed RNA polymerase</keyword>
<dbReference type="GO" id="GO:0006351">
    <property type="term" value="P:DNA-templated transcription"/>
    <property type="evidence" value="ECO:0007669"/>
    <property type="project" value="InterPro"/>
</dbReference>
<evidence type="ECO:0000256" key="3">
    <source>
        <dbReference type="ARBA" id="ARBA00022679"/>
    </source>
</evidence>
<sequence>MRVDQIQKNNQDTCINLLQLLKKERNCKRSTFSRGYATENGELALGKTYGGVHPWQGYNFEDAM</sequence>
<dbReference type="InterPro" id="IPR037033">
    <property type="entry name" value="DNA-dir_RNAP_su2_hyb_sf"/>
</dbReference>
<proteinExistence type="predicted"/>
<dbReference type="GO" id="GO:0000428">
    <property type="term" value="C:DNA-directed RNA polymerase complex"/>
    <property type="evidence" value="ECO:0007669"/>
    <property type="project" value="UniProtKB-KW"/>
</dbReference>
<dbReference type="Gene3D" id="2.40.270.10">
    <property type="entry name" value="DNA-directed RNA polymerase, subunit 2, domain 6"/>
    <property type="match status" value="1"/>
</dbReference>
<dbReference type="GO" id="GO:0003677">
    <property type="term" value="F:DNA binding"/>
    <property type="evidence" value="ECO:0007669"/>
    <property type="project" value="InterPro"/>
</dbReference>
<dbReference type="Gene3D" id="2.40.50.100">
    <property type="match status" value="1"/>
</dbReference>
<dbReference type="AlphaFoldDB" id="A0A974WJ72"/>
<dbReference type="EMBL" id="CP070608">
    <property type="protein sequence ID" value="QSE99451.1"/>
    <property type="molecule type" value="Genomic_DNA"/>
</dbReference>
<dbReference type="GO" id="GO:0003899">
    <property type="term" value="F:DNA-directed RNA polymerase activity"/>
    <property type="evidence" value="ECO:0007669"/>
    <property type="project" value="UniProtKB-EC"/>
</dbReference>
<keyword evidence="5" id="KW-0804">Transcription</keyword>
<evidence type="ECO:0000256" key="4">
    <source>
        <dbReference type="ARBA" id="ARBA00022695"/>
    </source>
</evidence>
<reference evidence="6" key="1">
    <citation type="submission" date="2021-02" db="EMBL/GenBank/DDBJ databases">
        <title>Fulvivirga sp. S481 isolated from sea water.</title>
        <authorList>
            <person name="Bae S.S."/>
            <person name="Baek K."/>
        </authorList>
    </citation>
    <scope>NUCLEOTIDE SEQUENCE</scope>
    <source>
        <strain evidence="6">S481</strain>
    </source>
</reference>
<keyword evidence="4" id="KW-0548">Nucleotidyltransferase</keyword>
<evidence type="ECO:0000256" key="1">
    <source>
        <dbReference type="ARBA" id="ARBA00012418"/>
    </source>
</evidence>
<accession>A0A974WJ72</accession>
<evidence type="ECO:0000313" key="6">
    <source>
        <dbReference type="EMBL" id="QSE99451.1"/>
    </source>
</evidence>
<dbReference type="Proteomes" id="UP000662783">
    <property type="component" value="Chromosome"/>
</dbReference>
<dbReference type="KEGG" id="fuv:JR347_18345"/>
<keyword evidence="3" id="KW-0808">Transferase</keyword>
<keyword evidence="7" id="KW-1185">Reference proteome</keyword>
<evidence type="ECO:0000313" key="7">
    <source>
        <dbReference type="Proteomes" id="UP000662783"/>
    </source>
</evidence>
<evidence type="ECO:0000256" key="2">
    <source>
        <dbReference type="ARBA" id="ARBA00022478"/>
    </source>
</evidence>
<name>A0A974WJ72_9BACT</name>
<protein>
    <recommendedName>
        <fullName evidence="1">DNA-directed RNA polymerase</fullName>
        <ecNumber evidence="1">2.7.7.6</ecNumber>
    </recommendedName>
</protein>
<dbReference type="EC" id="2.7.7.6" evidence="1"/>
<dbReference type="SUPFAM" id="SSF64484">
    <property type="entry name" value="beta and beta-prime subunits of DNA dependent RNA-polymerase"/>
    <property type="match status" value="1"/>
</dbReference>
<evidence type="ECO:0000256" key="5">
    <source>
        <dbReference type="ARBA" id="ARBA00023163"/>
    </source>
</evidence>
<organism evidence="6 7">
    <name type="scientific">Fulvivirga lutea</name>
    <dbReference type="NCBI Taxonomy" id="2810512"/>
    <lineage>
        <taxon>Bacteria</taxon>
        <taxon>Pseudomonadati</taxon>
        <taxon>Bacteroidota</taxon>
        <taxon>Cytophagia</taxon>
        <taxon>Cytophagales</taxon>
        <taxon>Fulvivirgaceae</taxon>
        <taxon>Fulvivirga</taxon>
    </lineage>
</organism>
<gene>
    <name evidence="6" type="ORF">JR347_18345</name>
</gene>